<keyword evidence="6" id="KW-1185">Reference proteome</keyword>
<evidence type="ECO:0000313" key="5">
    <source>
        <dbReference type="EMBL" id="TCS63402.1"/>
    </source>
</evidence>
<dbReference type="CDD" id="cd07377">
    <property type="entry name" value="WHTH_GntR"/>
    <property type="match status" value="1"/>
</dbReference>
<dbReference type="InterPro" id="IPR000524">
    <property type="entry name" value="Tscrpt_reg_HTH_GntR"/>
</dbReference>
<keyword evidence="2" id="KW-0238">DNA-binding</keyword>
<dbReference type="InterPro" id="IPR008920">
    <property type="entry name" value="TF_FadR/GntR_C"/>
</dbReference>
<dbReference type="EMBL" id="SLZW01000003">
    <property type="protein sequence ID" value="TCS63402.1"/>
    <property type="molecule type" value="Genomic_DNA"/>
</dbReference>
<dbReference type="SUPFAM" id="SSF46785">
    <property type="entry name" value="Winged helix' DNA-binding domain"/>
    <property type="match status" value="1"/>
</dbReference>
<dbReference type="OrthoDB" id="9789310at2"/>
<evidence type="ECO:0000259" key="4">
    <source>
        <dbReference type="PROSITE" id="PS50949"/>
    </source>
</evidence>
<dbReference type="PROSITE" id="PS50949">
    <property type="entry name" value="HTH_GNTR"/>
    <property type="match status" value="1"/>
</dbReference>
<dbReference type="RefSeq" id="WP_132938383.1">
    <property type="nucleotide sequence ID" value="NZ_CP119676.1"/>
</dbReference>
<accession>A0A4R3JCC9</accession>
<keyword evidence="1" id="KW-0805">Transcription regulation</keyword>
<dbReference type="Gene3D" id="1.10.10.10">
    <property type="entry name" value="Winged helix-like DNA-binding domain superfamily/Winged helix DNA-binding domain"/>
    <property type="match status" value="1"/>
</dbReference>
<dbReference type="GO" id="GO:0003677">
    <property type="term" value="F:DNA binding"/>
    <property type="evidence" value="ECO:0007669"/>
    <property type="project" value="UniProtKB-KW"/>
</dbReference>
<dbReference type="SMART" id="SM00345">
    <property type="entry name" value="HTH_GNTR"/>
    <property type="match status" value="1"/>
</dbReference>
<dbReference type="PRINTS" id="PR00035">
    <property type="entry name" value="HTHGNTR"/>
</dbReference>
<dbReference type="SUPFAM" id="SSF48008">
    <property type="entry name" value="GntR ligand-binding domain-like"/>
    <property type="match status" value="1"/>
</dbReference>
<dbReference type="Proteomes" id="UP000295304">
    <property type="component" value="Unassembled WGS sequence"/>
</dbReference>
<dbReference type="GO" id="GO:0003700">
    <property type="term" value="F:DNA-binding transcription factor activity"/>
    <property type="evidence" value="ECO:0007669"/>
    <property type="project" value="InterPro"/>
</dbReference>
<gene>
    <name evidence="5" type="ORF">EDD55_10323</name>
</gene>
<proteinExistence type="predicted"/>
<dbReference type="AlphaFoldDB" id="A0A4R3JCC9"/>
<evidence type="ECO:0000313" key="6">
    <source>
        <dbReference type="Proteomes" id="UP000295304"/>
    </source>
</evidence>
<keyword evidence="3" id="KW-0804">Transcription</keyword>
<evidence type="ECO:0000256" key="3">
    <source>
        <dbReference type="ARBA" id="ARBA00023163"/>
    </source>
</evidence>
<dbReference type="InterPro" id="IPR036388">
    <property type="entry name" value="WH-like_DNA-bd_sf"/>
</dbReference>
<dbReference type="Pfam" id="PF00392">
    <property type="entry name" value="GntR"/>
    <property type="match status" value="1"/>
</dbReference>
<reference evidence="5 6" key="1">
    <citation type="submission" date="2019-03" db="EMBL/GenBank/DDBJ databases">
        <title>Genomic Encyclopedia of Type Strains, Phase IV (KMG-IV): sequencing the most valuable type-strain genomes for metagenomic binning, comparative biology and taxonomic classification.</title>
        <authorList>
            <person name="Goeker M."/>
        </authorList>
    </citation>
    <scope>NUCLEOTIDE SEQUENCE [LARGE SCALE GENOMIC DNA]</scope>
    <source>
        <strain evidence="5 6">DSM 101688</strain>
    </source>
</reference>
<sequence length="224" mass="25043">MSGAKIRAQVLRAQLEQEIITGALRPGTRLDEMSLTVRFGVSRTPVREALRQLASIGLVELRPNRGALVATIGIRQLMEMFETMAGLEGLCAGLAARRLTPQERRDLREIHDTCARLAHQGAPDEYYAANVRFHETIYGGAHNGYLADQTRALRNRLAPYRRLQLRQHNRLHASFGEHAEILDAIVSGDDACAEKLMQKHLTVQGDMFNDLIANLPEDMLRPAI</sequence>
<dbReference type="Gene3D" id="1.20.120.530">
    <property type="entry name" value="GntR ligand-binding domain-like"/>
    <property type="match status" value="1"/>
</dbReference>
<feature type="domain" description="HTH gntR-type" evidence="4">
    <location>
        <begin position="5"/>
        <end position="72"/>
    </location>
</feature>
<comment type="caution">
    <text evidence="5">The sequence shown here is derived from an EMBL/GenBank/DDBJ whole genome shotgun (WGS) entry which is preliminary data.</text>
</comment>
<name>A0A4R3JCC9_9PROT</name>
<dbReference type="SMART" id="SM00895">
    <property type="entry name" value="FCD"/>
    <property type="match status" value="1"/>
</dbReference>
<dbReference type="InterPro" id="IPR036390">
    <property type="entry name" value="WH_DNA-bd_sf"/>
</dbReference>
<dbReference type="PANTHER" id="PTHR43537">
    <property type="entry name" value="TRANSCRIPTIONAL REGULATOR, GNTR FAMILY"/>
    <property type="match status" value="1"/>
</dbReference>
<dbReference type="PANTHER" id="PTHR43537:SF49">
    <property type="entry name" value="TRANSCRIPTIONAL REGULATORY PROTEIN"/>
    <property type="match status" value="1"/>
</dbReference>
<dbReference type="Pfam" id="PF07729">
    <property type="entry name" value="FCD"/>
    <property type="match status" value="1"/>
</dbReference>
<evidence type="ECO:0000256" key="1">
    <source>
        <dbReference type="ARBA" id="ARBA00023015"/>
    </source>
</evidence>
<organism evidence="5 6">
    <name type="scientific">Varunaivibrio sulfuroxidans</name>
    <dbReference type="NCBI Taxonomy" id="1773489"/>
    <lineage>
        <taxon>Bacteria</taxon>
        <taxon>Pseudomonadati</taxon>
        <taxon>Pseudomonadota</taxon>
        <taxon>Alphaproteobacteria</taxon>
        <taxon>Rhodospirillales</taxon>
        <taxon>Magnetovibrionaceae</taxon>
        <taxon>Varunaivibrio</taxon>
    </lineage>
</organism>
<dbReference type="InterPro" id="IPR011711">
    <property type="entry name" value="GntR_C"/>
</dbReference>
<evidence type="ECO:0000256" key="2">
    <source>
        <dbReference type="ARBA" id="ARBA00023125"/>
    </source>
</evidence>
<protein>
    <submittedName>
        <fullName evidence="5">GntR family transcriptional regulator</fullName>
    </submittedName>
</protein>